<reference evidence="1 2" key="1">
    <citation type="submission" date="2019-10" db="EMBL/GenBank/DDBJ databases">
        <title>Complete genome sequencing of drug resistant plasmids in Kluyvera intermedia.</title>
        <authorList>
            <person name="Ke C."/>
            <person name="Jian S."/>
        </authorList>
    </citation>
    <scope>NUCLEOTIDE SEQUENCE [LARGE SCALE GENOMIC DNA]</scope>
    <source>
        <strain evidence="1 2">N2-1</strain>
    </source>
</reference>
<dbReference type="Pfam" id="PF06564">
    <property type="entry name" value="CBP_BcsQ"/>
    <property type="match status" value="1"/>
</dbReference>
<evidence type="ECO:0000313" key="2">
    <source>
        <dbReference type="Proteomes" id="UP000344450"/>
    </source>
</evidence>
<dbReference type="EMBL" id="CP045845">
    <property type="protein sequence ID" value="QGH31299.1"/>
    <property type="molecule type" value="Genomic_DNA"/>
</dbReference>
<evidence type="ECO:0000313" key="1">
    <source>
        <dbReference type="EMBL" id="QGH31299.1"/>
    </source>
</evidence>
<dbReference type="RefSeq" id="WP_062777218.1">
    <property type="nucleotide sequence ID" value="NZ_CP045843.1"/>
</dbReference>
<dbReference type="GeneID" id="91974156"/>
<dbReference type="Proteomes" id="UP000344450">
    <property type="component" value="Chromosome"/>
</dbReference>
<dbReference type="InterPro" id="IPR050678">
    <property type="entry name" value="DNA_Partitioning_ATPase"/>
</dbReference>
<organism evidence="1 2">
    <name type="scientific">Kluyvera intermedia</name>
    <name type="common">Enterobacter intermedius</name>
    <dbReference type="NCBI Taxonomy" id="61648"/>
    <lineage>
        <taxon>Bacteria</taxon>
        <taxon>Pseudomonadati</taxon>
        <taxon>Pseudomonadota</taxon>
        <taxon>Gammaproteobacteria</taxon>
        <taxon>Enterobacterales</taxon>
        <taxon>Enterobacteriaceae</taxon>
        <taxon>Kluyvera</taxon>
    </lineage>
</organism>
<dbReference type="NCBIfam" id="TIGR03371">
    <property type="entry name" value="cellulose_yhjQ"/>
    <property type="match status" value="1"/>
</dbReference>
<dbReference type="Gene3D" id="3.40.50.300">
    <property type="entry name" value="P-loop containing nucleotide triphosphate hydrolases"/>
    <property type="match status" value="1"/>
</dbReference>
<dbReference type="PANTHER" id="PTHR13696:SF99">
    <property type="entry name" value="COBYRINIC ACID AC-DIAMIDE SYNTHASE"/>
    <property type="match status" value="1"/>
</dbReference>
<protein>
    <submittedName>
        <fullName evidence="1">Cellulose synthase operon protein YhjQ</fullName>
    </submittedName>
</protein>
<accession>A0ABX6DRU2</accession>
<proteinExistence type="predicted"/>
<sequence>MPVICISSPQGGSGKTTLAANLASAYAYRGNKVLLIDLNVQNALRHYFNLTLVGPHGFVPYIDNTDDWGQFILKVDTNLYLLPYGDVTWKQHLDFQMLIHEKPDVFRKNISDITAKSGVVVIIDMPTSPQLALHEIQSLIDLQVTTLLADGIAPLLLEKIADRTFPGTPQDNHNQHCYVINKIDPRYEMSHDIEVYLKERMGDLVLGEIHDDSSVPAALASQKTLRTYRPASSALFDIDSIEEKISTRLNILVGNNDPSLTL</sequence>
<name>A0ABX6DRU2_KLUIN</name>
<keyword evidence="2" id="KW-1185">Reference proteome</keyword>
<dbReference type="InterPro" id="IPR027417">
    <property type="entry name" value="P-loop_NTPase"/>
</dbReference>
<dbReference type="InterPro" id="IPR017746">
    <property type="entry name" value="Cellulose_synthase_operon_BcsQ"/>
</dbReference>
<gene>
    <name evidence="1" type="primary">yhjQ</name>
    <name evidence="1" type="ORF">GHC21_17170</name>
</gene>
<dbReference type="SUPFAM" id="SSF52540">
    <property type="entry name" value="P-loop containing nucleoside triphosphate hydrolases"/>
    <property type="match status" value="1"/>
</dbReference>
<dbReference type="PANTHER" id="PTHR13696">
    <property type="entry name" value="P-LOOP CONTAINING NUCLEOSIDE TRIPHOSPHATE HYDROLASE"/>
    <property type="match status" value="1"/>
</dbReference>